<dbReference type="KEGG" id="bbd:Belba_0539"/>
<name>I3Z1S9_BELBD</name>
<evidence type="ECO:0000313" key="1">
    <source>
        <dbReference type="EMBL" id="AFL83197.1"/>
    </source>
</evidence>
<protein>
    <submittedName>
        <fullName evidence="1">Uncharacterized protein</fullName>
    </submittedName>
</protein>
<organism evidence="1 2">
    <name type="scientific">Belliella baltica (strain DSM 15883 / CIP 108006 / LMG 21964 / BA134)</name>
    <dbReference type="NCBI Taxonomy" id="866536"/>
    <lineage>
        <taxon>Bacteria</taxon>
        <taxon>Pseudomonadati</taxon>
        <taxon>Bacteroidota</taxon>
        <taxon>Cytophagia</taxon>
        <taxon>Cytophagales</taxon>
        <taxon>Cyclobacteriaceae</taxon>
        <taxon>Belliella</taxon>
    </lineage>
</organism>
<keyword evidence="2" id="KW-1185">Reference proteome</keyword>
<evidence type="ECO:0000313" key="2">
    <source>
        <dbReference type="Proteomes" id="UP000006050"/>
    </source>
</evidence>
<proteinExistence type="predicted"/>
<dbReference type="Proteomes" id="UP000006050">
    <property type="component" value="Chromosome"/>
</dbReference>
<sequence length="43" mass="5209">MGFDRKMLEEKFYTIYRGDTVKTYIIAVFENLNHIEEVETNSY</sequence>
<dbReference type="EMBL" id="CP003281">
    <property type="protein sequence ID" value="AFL83197.1"/>
    <property type="molecule type" value="Genomic_DNA"/>
</dbReference>
<dbReference type="STRING" id="866536.Belba_0539"/>
<dbReference type="AlphaFoldDB" id="I3Z1S9"/>
<gene>
    <name evidence="1" type="ordered locus">Belba_0539</name>
</gene>
<reference evidence="2" key="1">
    <citation type="submission" date="2012-06" db="EMBL/GenBank/DDBJ databases">
        <title>The complete genome of Belliella baltica DSM 15883.</title>
        <authorList>
            <person name="Lucas S."/>
            <person name="Copeland A."/>
            <person name="Lapidus A."/>
            <person name="Goodwin L."/>
            <person name="Pitluck S."/>
            <person name="Peters L."/>
            <person name="Mikhailova N."/>
            <person name="Davenport K."/>
            <person name="Kyrpides N."/>
            <person name="Mavromatis K."/>
            <person name="Pagani I."/>
            <person name="Ivanova N."/>
            <person name="Ovchinnikova G."/>
            <person name="Zeytun A."/>
            <person name="Detter J.C."/>
            <person name="Han C."/>
            <person name="Land M."/>
            <person name="Hauser L."/>
            <person name="Markowitz V."/>
            <person name="Cheng J.-F."/>
            <person name="Hugenholtz P."/>
            <person name="Woyke T."/>
            <person name="Wu D."/>
            <person name="Tindall B."/>
            <person name="Pomrenke H."/>
            <person name="Brambilla E."/>
            <person name="Klenk H.-P."/>
            <person name="Eisen J.A."/>
        </authorList>
    </citation>
    <scope>NUCLEOTIDE SEQUENCE [LARGE SCALE GENOMIC DNA]</scope>
    <source>
        <strain evidence="2">DSM 15883 / CIP 108006 / LMG 21964 / BA134</strain>
    </source>
</reference>
<dbReference type="RefSeq" id="WP_014771210.1">
    <property type="nucleotide sequence ID" value="NC_018010.1"/>
</dbReference>
<dbReference type="HOGENOM" id="CLU_3230207_0_0_10"/>
<accession>I3Z1S9</accession>